<dbReference type="Proteomes" id="UP000598633">
    <property type="component" value="Unassembled WGS sequence"/>
</dbReference>
<keyword evidence="3" id="KW-1003">Cell membrane</keyword>
<keyword evidence="5 7" id="KW-1133">Transmembrane helix</keyword>
<dbReference type="InterPro" id="IPR050616">
    <property type="entry name" value="CPA3_Na-H_Antiporter_A"/>
</dbReference>
<evidence type="ECO:0000256" key="2">
    <source>
        <dbReference type="ARBA" id="ARBA00022448"/>
    </source>
</evidence>
<feature type="domain" description="MrpA C-terminal/MbhE" evidence="9">
    <location>
        <begin position="94"/>
        <end position="171"/>
    </location>
</feature>
<comment type="caution">
    <text evidence="10">The sequence shown here is derived from an EMBL/GenBank/DDBJ whole genome shotgun (WGS) entry which is preliminary data.</text>
</comment>
<dbReference type="InterPro" id="IPR042106">
    <property type="entry name" value="Nuo/plastoQ_OxRdtase_6_NuoJ"/>
</dbReference>
<evidence type="ECO:0000259" key="8">
    <source>
        <dbReference type="Pfam" id="PF13244"/>
    </source>
</evidence>
<accession>A0A8J6XW68</accession>
<evidence type="ECO:0000256" key="7">
    <source>
        <dbReference type="SAM" id="Phobius"/>
    </source>
</evidence>
<feature type="transmembrane region" description="Helical" evidence="7">
    <location>
        <begin position="88"/>
        <end position="106"/>
    </location>
</feature>
<evidence type="ECO:0000256" key="3">
    <source>
        <dbReference type="ARBA" id="ARBA00022475"/>
    </source>
</evidence>
<protein>
    <submittedName>
        <fullName evidence="10">DUF4040 domain-containing protein</fullName>
    </submittedName>
</protein>
<evidence type="ECO:0000313" key="10">
    <source>
        <dbReference type="EMBL" id="MBD3869892.1"/>
    </source>
</evidence>
<dbReference type="InterPro" id="IPR046806">
    <property type="entry name" value="MrpA_C/MbhE"/>
</dbReference>
<evidence type="ECO:0000259" key="9">
    <source>
        <dbReference type="Pfam" id="PF20501"/>
    </source>
</evidence>
<dbReference type="PANTHER" id="PTHR43373:SF1">
    <property type="entry name" value="NA(+)_H(+) ANTIPORTER SUBUNIT A"/>
    <property type="match status" value="1"/>
</dbReference>
<name>A0A8J6XW68_9BACT</name>
<feature type="transmembrane region" description="Helical" evidence="7">
    <location>
        <begin position="53"/>
        <end position="76"/>
    </location>
</feature>
<dbReference type="PANTHER" id="PTHR43373">
    <property type="entry name" value="NA(+)/H(+) ANTIPORTER SUBUNIT"/>
    <property type="match status" value="1"/>
</dbReference>
<reference evidence="10 11" key="1">
    <citation type="submission" date="2020-08" db="EMBL/GenBank/DDBJ databases">
        <title>Acidobacteriota in marine sediments use diverse sulfur dissimilation pathways.</title>
        <authorList>
            <person name="Wasmund K."/>
        </authorList>
    </citation>
    <scope>NUCLEOTIDE SEQUENCE [LARGE SCALE GENOMIC DNA]</scope>
    <source>
        <strain evidence="10">MAG AM3-A</strain>
    </source>
</reference>
<evidence type="ECO:0000256" key="1">
    <source>
        <dbReference type="ARBA" id="ARBA00004651"/>
    </source>
</evidence>
<gene>
    <name evidence="10" type="ORF">IFJ97_00865</name>
</gene>
<feature type="transmembrane region" description="Helical" evidence="7">
    <location>
        <begin position="6"/>
        <end position="23"/>
    </location>
</feature>
<evidence type="ECO:0000256" key="6">
    <source>
        <dbReference type="ARBA" id="ARBA00023136"/>
    </source>
</evidence>
<comment type="subcellular location">
    <subcellularLocation>
        <location evidence="1">Cell membrane</location>
        <topology evidence="1">Multi-pass membrane protein</topology>
    </subcellularLocation>
</comment>
<dbReference type="AlphaFoldDB" id="A0A8J6XW68"/>
<feature type="domain" description="MrpA C-terminal/MbhD" evidence="8">
    <location>
        <begin position="12"/>
        <end position="75"/>
    </location>
</feature>
<evidence type="ECO:0000313" key="11">
    <source>
        <dbReference type="Proteomes" id="UP000598633"/>
    </source>
</evidence>
<evidence type="ECO:0000256" key="4">
    <source>
        <dbReference type="ARBA" id="ARBA00022692"/>
    </source>
</evidence>
<keyword evidence="2" id="KW-0813">Transport</keyword>
<dbReference type="EMBL" id="JACXWA010000011">
    <property type="protein sequence ID" value="MBD3869892.1"/>
    <property type="molecule type" value="Genomic_DNA"/>
</dbReference>
<keyword evidence="4 7" id="KW-0812">Transmembrane</keyword>
<proteinExistence type="predicted"/>
<dbReference type="GO" id="GO:0005886">
    <property type="term" value="C:plasma membrane"/>
    <property type="evidence" value="ECO:0007669"/>
    <property type="project" value="UniProtKB-SubCell"/>
</dbReference>
<dbReference type="NCBIfam" id="NF009159">
    <property type="entry name" value="PRK12504.1"/>
    <property type="match status" value="1"/>
</dbReference>
<dbReference type="Gene3D" id="1.20.120.1200">
    <property type="entry name" value="NADH-ubiquinone/plastoquinone oxidoreductase chain 6, subunit NuoJ"/>
    <property type="match status" value="1"/>
</dbReference>
<feature type="transmembrane region" description="Helical" evidence="7">
    <location>
        <begin position="157"/>
        <end position="177"/>
    </location>
</feature>
<organism evidence="10 11">
    <name type="scientific">Candidatus Sulfomarinibacter kjeldsenii</name>
    <dbReference type="NCBI Taxonomy" id="2885994"/>
    <lineage>
        <taxon>Bacteria</taxon>
        <taxon>Pseudomonadati</taxon>
        <taxon>Acidobacteriota</taxon>
        <taxon>Thermoanaerobaculia</taxon>
        <taxon>Thermoanaerobaculales</taxon>
        <taxon>Candidatus Sulfomarinibacteraceae</taxon>
        <taxon>Candidatus Sulfomarinibacter</taxon>
    </lineage>
</organism>
<evidence type="ECO:0000256" key="5">
    <source>
        <dbReference type="ARBA" id="ARBA00022989"/>
    </source>
</evidence>
<feature type="transmembrane region" description="Helical" evidence="7">
    <location>
        <begin position="30"/>
        <end position="47"/>
    </location>
</feature>
<dbReference type="InterPro" id="IPR025383">
    <property type="entry name" value="MrpA_C/MbhD"/>
</dbReference>
<dbReference type="Pfam" id="PF20501">
    <property type="entry name" value="MbhE"/>
    <property type="match status" value="1"/>
</dbReference>
<dbReference type="Pfam" id="PF13244">
    <property type="entry name" value="MbhD"/>
    <property type="match status" value="1"/>
</dbReference>
<keyword evidence="6 7" id="KW-0472">Membrane</keyword>
<sequence length="194" mass="21112">MIDVIHIVLFTFLAVIAIAIIRLRDLFAAVMLMGIFSLLSASLFTVMDAVDVAFTEAAVGAGVSTILMLATLSLTHSSESTRYARPRPMALVAVVLTGAALVYATFDMPRYGDPAAPIHHHVADHYIEDTDDEIGVPNMVTAILASYRGYDTWGETAVIFTACVGVMMLLGGARTFYRWRHREEDEPEEAGEAS</sequence>